<comment type="similarity">
    <text evidence="2">Belongs to the outer membrane factor (OMF) (TC 1.B.17) family.</text>
</comment>
<dbReference type="RefSeq" id="WP_281836305.1">
    <property type="nucleotide sequence ID" value="NZ_BSDY01000011.1"/>
</dbReference>
<evidence type="ECO:0000256" key="4">
    <source>
        <dbReference type="ARBA" id="ARBA00022452"/>
    </source>
</evidence>
<comment type="caution">
    <text evidence="8">The sequence shown here is derived from an EMBL/GenBank/DDBJ whole genome shotgun (WGS) entry which is preliminary data.</text>
</comment>
<dbReference type="Gene3D" id="1.20.1600.10">
    <property type="entry name" value="Outer membrane efflux proteins (OEP)"/>
    <property type="match status" value="1"/>
</dbReference>
<gene>
    <name evidence="8" type="ORF">PM10SUCC1_24190</name>
</gene>
<evidence type="ECO:0000256" key="7">
    <source>
        <dbReference type="ARBA" id="ARBA00023237"/>
    </source>
</evidence>
<proteinExistence type="inferred from homology"/>
<comment type="subcellular location">
    <subcellularLocation>
        <location evidence="1">Cell outer membrane</location>
    </subcellularLocation>
</comment>
<keyword evidence="6" id="KW-0472">Membrane</keyword>
<dbReference type="GO" id="GO:0009279">
    <property type="term" value="C:cell outer membrane"/>
    <property type="evidence" value="ECO:0007669"/>
    <property type="project" value="UniProtKB-SubCell"/>
</dbReference>
<keyword evidence="3" id="KW-0813">Transport</keyword>
<evidence type="ECO:0008006" key="10">
    <source>
        <dbReference type="Google" id="ProtNLM"/>
    </source>
</evidence>
<evidence type="ECO:0000256" key="1">
    <source>
        <dbReference type="ARBA" id="ARBA00004442"/>
    </source>
</evidence>
<keyword evidence="4" id="KW-1134">Transmembrane beta strand</keyword>
<evidence type="ECO:0000313" key="9">
    <source>
        <dbReference type="Proteomes" id="UP001144471"/>
    </source>
</evidence>
<evidence type="ECO:0000256" key="5">
    <source>
        <dbReference type="ARBA" id="ARBA00022692"/>
    </source>
</evidence>
<evidence type="ECO:0000256" key="2">
    <source>
        <dbReference type="ARBA" id="ARBA00007613"/>
    </source>
</evidence>
<dbReference type="GO" id="GO:0015288">
    <property type="term" value="F:porin activity"/>
    <property type="evidence" value="ECO:0007669"/>
    <property type="project" value="TreeGrafter"/>
</dbReference>
<dbReference type="GO" id="GO:0015562">
    <property type="term" value="F:efflux transmembrane transporter activity"/>
    <property type="evidence" value="ECO:0007669"/>
    <property type="project" value="InterPro"/>
</dbReference>
<dbReference type="EMBL" id="BSDY01000011">
    <property type="protein sequence ID" value="GLI56905.1"/>
    <property type="molecule type" value="Genomic_DNA"/>
</dbReference>
<dbReference type="AlphaFoldDB" id="A0A9W6GML5"/>
<keyword evidence="9" id="KW-1185">Reference proteome</keyword>
<keyword evidence="7" id="KW-0998">Cell outer membrane</keyword>
<organism evidence="8 9">
    <name type="scientific">Propionigenium maris DSM 9537</name>
    <dbReference type="NCBI Taxonomy" id="1123000"/>
    <lineage>
        <taxon>Bacteria</taxon>
        <taxon>Fusobacteriati</taxon>
        <taxon>Fusobacteriota</taxon>
        <taxon>Fusobacteriia</taxon>
        <taxon>Fusobacteriales</taxon>
        <taxon>Fusobacteriaceae</taxon>
        <taxon>Propionigenium</taxon>
    </lineage>
</organism>
<sequence length="413" mass="47317">MKRRIMGAALIVLSVASLSYGRELDLDGALDLAATGNPDIRIKELEGRKRELEVSKDKKEFLPVVSARTMYLPKENKDGDDGWAPTFVGANLPLYTGGIRRANLAKSRIDMEIQEREMEILDLDIKEQVVFQYFDILNTKKNIEVNKTLIETLNKQRDRLSGLYEGGRLIPKSELLKVESDILKAEAELYTFEQTLEVEKYNLKILLGLEMEEELTLSAFDYQEVDLSVYEIESNVNTALALGNRADIERLKVERAEQDVKIARAEFLPKINAAAAYVADEGYEDYENDYVATISATWKLFDWGSNFDNLNQSKIGLEQAEIESRRGLDNVEVELRSEYANMNSLYILTESEEKNLAIRKENLRIDTMRYDGGFIGSFEYLDSVTKLSQAESEFFRLQRDLVLSEIRYQDLLK</sequence>
<accession>A0A9W6GML5</accession>
<reference evidence="8" key="1">
    <citation type="submission" date="2022-12" db="EMBL/GenBank/DDBJ databases">
        <title>Reference genome sequencing for broad-spectrum identification of bacterial and archaeal isolates by mass spectrometry.</title>
        <authorList>
            <person name="Sekiguchi Y."/>
            <person name="Tourlousse D.M."/>
        </authorList>
    </citation>
    <scope>NUCLEOTIDE SEQUENCE</scope>
    <source>
        <strain evidence="8">10succ1</strain>
    </source>
</reference>
<name>A0A9W6GML5_9FUSO</name>
<dbReference type="Proteomes" id="UP001144471">
    <property type="component" value="Unassembled WGS sequence"/>
</dbReference>
<dbReference type="InterPro" id="IPR003423">
    <property type="entry name" value="OMP_efflux"/>
</dbReference>
<dbReference type="SUPFAM" id="SSF56954">
    <property type="entry name" value="Outer membrane efflux proteins (OEP)"/>
    <property type="match status" value="1"/>
</dbReference>
<dbReference type="Pfam" id="PF02321">
    <property type="entry name" value="OEP"/>
    <property type="match status" value="1"/>
</dbReference>
<dbReference type="InterPro" id="IPR051906">
    <property type="entry name" value="TolC-like"/>
</dbReference>
<dbReference type="PANTHER" id="PTHR30026:SF20">
    <property type="entry name" value="OUTER MEMBRANE PROTEIN TOLC"/>
    <property type="match status" value="1"/>
</dbReference>
<dbReference type="PANTHER" id="PTHR30026">
    <property type="entry name" value="OUTER MEMBRANE PROTEIN TOLC"/>
    <property type="match status" value="1"/>
</dbReference>
<evidence type="ECO:0000256" key="6">
    <source>
        <dbReference type="ARBA" id="ARBA00023136"/>
    </source>
</evidence>
<dbReference type="GO" id="GO:1990281">
    <property type="term" value="C:efflux pump complex"/>
    <property type="evidence" value="ECO:0007669"/>
    <property type="project" value="TreeGrafter"/>
</dbReference>
<keyword evidence="5" id="KW-0812">Transmembrane</keyword>
<protein>
    <recommendedName>
        <fullName evidence="10">Outer membrane protein TolC</fullName>
    </recommendedName>
</protein>
<evidence type="ECO:0000256" key="3">
    <source>
        <dbReference type="ARBA" id="ARBA00022448"/>
    </source>
</evidence>
<evidence type="ECO:0000313" key="8">
    <source>
        <dbReference type="EMBL" id="GLI56905.1"/>
    </source>
</evidence>